<reference evidence="2" key="1">
    <citation type="submission" date="2020-11" db="EMBL/GenBank/DDBJ databases">
        <title>Nocardioides sp. nov., isolated from Soil of Cynanchum wilfordii Hemsley rhizosphere.</title>
        <authorList>
            <person name="Lee J.-S."/>
            <person name="Suh M.K."/>
            <person name="Kim J.-S."/>
        </authorList>
    </citation>
    <scope>NUCLEOTIDE SEQUENCE</scope>
    <source>
        <strain evidence="2">KCTC 19275</strain>
    </source>
</reference>
<feature type="transmembrane region" description="Helical" evidence="1">
    <location>
        <begin position="79"/>
        <end position="100"/>
    </location>
</feature>
<evidence type="ECO:0000256" key="1">
    <source>
        <dbReference type="SAM" id="Phobius"/>
    </source>
</evidence>
<dbReference type="AlphaFoldDB" id="A0A930VEQ4"/>
<comment type="caution">
    <text evidence="2">The sequence shown here is derived from an EMBL/GenBank/DDBJ whole genome shotgun (WGS) entry which is preliminary data.</text>
</comment>
<feature type="transmembrane region" description="Helical" evidence="1">
    <location>
        <begin position="45"/>
        <end position="67"/>
    </location>
</feature>
<sequence>MDERRDGLSGTLPVVRLSSAGQTYVATVALLALVSTLADGRAWYLVLVVLTLPLTPVALWVGFYAALAVGAAVGHGPDAVSWPVSLVWVAVWALTAWLNARMLEKVLRRGWAGRWVPTPDDA</sequence>
<accession>A0A930VEQ4</accession>
<keyword evidence="1" id="KW-0472">Membrane</keyword>
<dbReference type="RefSeq" id="WP_194706387.1">
    <property type="nucleotide sequence ID" value="NZ_JADKPN010000003.1"/>
</dbReference>
<feature type="transmembrane region" description="Helical" evidence="1">
    <location>
        <begin position="20"/>
        <end position="38"/>
    </location>
</feature>
<evidence type="ECO:0000313" key="2">
    <source>
        <dbReference type="EMBL" id="MBF4763221.1"/>
    </source>
</evidence>
<protein>
    <submittedName>
        <fullName evidence="2">Uncharacterized protein</fullName>
    </submittedName>
</protein>
<keyword evidence="1" id="KW-1133">Transmembrane helix</keyword>
<organism evidence="2 3">
    <name type="scientific">Nocardioides islandensis</name>
    <dbReference type="NCBI Taxonomy" id="433663"/>
    <lineage>
        <taxon>Bacteria</taxon>
        <taxon>Bacillati</taxon>
        <taxon>Actinomycetota</taxon>
        <taxon>Actinomycetes</taxon>
        <taxon>Propionibacteriales</taxon>
        <taxon>Nocardioidaceae</taxon>
        <taxon>Nocardioides</taxon>
    </lineage>
</organism>
<name>A0A930VEQ4_9ACTN</name>
<evidence type="ECO:0000313" key="3">
    <source>
        <dbReference type="Proteomes" id="UP000640489"/>
    </source>
</evidence>
<keyword evidence="1" id="KW-0812">Transmembrane</keyword>
<dbReference type="EMBL" id="JADKPN010000003">
    <property type="protein sequence ID" value="MBF4763221.1"/>
    <property type="molecule type" value="Genomic_DNA"/>
</dbReference>
<proteinExistence type="predicted"/>
<dbReference type="Proteomes" id="UP000640489">
    <property type="component" value="Unassembled WGS sequence"/>
</dbReference>
<gene>
    <name evidence="2" type="ORF">ISU07_08785</name>
</gene>
<keyword evidence="3" id="KW-1185">Reference proteome</keyword>